<name>A0A1G6B396_EUBOX</name>
<sequence>MSKEKQIQDQQSKQLIDGLSKMPPMVIAAAYLHAINYTLYGEDVTEKWVTATQQSYVLEKAYRKGYYDALQRQAEMEGEE</sequence>
<dbReference type="EMBL" id="FMXR01000008">
    <property type="protein sequence ID" value="SDB15138.1"/>
    <property type="molecule type" value="Genomic_DNA"/>
</dbReference>
<evidence type="ECO:0000313" key="2">
    <source>
        <dbReference type="Proteomes" id="UP000199228"/>
    </source>
</evidence>
<gene>
    <name evidence="1" type="ORF">SAMN02910417_01117</name>
</gene>
<keyword evidence="2" id="KW-1185">Reference proteome</keyword>
<evidence type="ECO:0000313" key="1">
    <source>
        <dbReference type="EMBL" id="SDB15138.1"/>
    </source>
</evidence>
<protein>
    <submittedName>
        <fullName evidence="1">Uncharacterized protein</fullName>
    </submittedName>
</protein>
<dbReference type="RefSeq" id="WP_090173098.1">
    <property type="nucleotide sequence ID" value="NZ_FMXR01000008.1"/>
</dbReference>
<dbReference type="AlphaFoldDB" id="A0A1G6B396"/>
<accession>A0A1G6B396</accession>
<organism evidence="1 2">
    <name type="scientific">Eubacterium oxidoreducens</name>
    <dbReference type="NCBI Taxonomy" id="1732"/>
    <lineage>
        <taxon>Bacteria</taxon>
        <taxon>Bacillati</taxon>
        <taxon>Bacillota</taxon>
        <taxon>Clostridia</taxon>
        <taxon>Eubacteriales</taxon>
        <taxon>Eubacteriaceae</taxon>
        <taxon>Eubacterium</taxon>
    </lineage>
</organism>
<dbReference type="Proteomes" id="UP000199228">
    <property type="component" value="Unassembled WGS sequence"/>
</dbReference>
<proteinExistence type="predicted"/>
<reference evidence="1 2" key="1">
    <citation type="submission" date="2016-10" db="EMBL/GenBank/DDBJ databases">
        <authorList>
            <person name="de Groot N.N."/>
        </authorList>
    </citation>
    <scope>NUCLEOTIDE SEQUENCE [LARGE SCALE GENOMIC DNA]</scope>
    <source>
        <strain evidence="1 2">DSM 3217</strain>
    </source>
</reference>
<dbReference type="STRING" id="1732.SAMN02910417_01117"/>